<dbReference type="AlphaFoldDB" id="A0AA86MW06"/>
<keyword evidence="5" id="KW-1185">Reference proteome</keyword>
<dbReference type="PANTHER" id="PTHR39965">
    <property type="entry name" value="CRISPR SYSTEM CMR SUBUNIT CMR6"/>
    <property type="match status" value="1"/>
</dbReference>
<reference evidence="4" key="1">
    <citation type="submission" date="2022-10" db="EMBL/GenBank/DDBJ databases">
        <authorList>
            <person name="Koch H."/>
        </authorList>
    </citation>
    <scope>NUCLEOTIDE SEQUENCE</scope>
    <source>
        <strain evidence="4">DNF</strain>
    </source>
</reference>
<feature type="domain" description="CRISPR type III-associated protein" evidence="3">
    <location>
        <begin position="138"/>
        <end position="350"/>
    </location>
</feature>
<evidence type="ECO:0000256" key="2">
    <source>
        <dbReference type="SAM" id="MobiDB-lite"/>
    </source>
</evidence>
<protein>
    <submittedName>
        <fullName evidence="4">Type III-B CRISPR module RAMP protein Cmr6</fullName>
    </submittedName>
</protein>
<accession>A0AA86MW06</accession>
<gene>
    <name evidence="4" type="ORF">DNFV4_00472</name>
</gene>
<feature type="compositionally biased region" description="Polar residues" evidence="2">
    <location>
        <begin position="278"/>
        <end position="287"/>
    </location>
</feature>
<dbReference type="InterPro" id="IPR010172">
    <property type="entry name" value="CRISPR-assoc_prot_TM1791"/>
</dbReference>
<sequence>MPIAAVPKYMQDNDPEFYLAAPPGHRFLLYFPAWGENRETRKLDWRMDDRVPKIDKKTKQQKVGKSGPEWEDLTNGQFACTIAACKTPPYDEERPRARKPKADPGLKSWMPVMEALLARQIAAASRIAHDAVHRVSAQAISPFTTGLGNEHPLENGFAFLNPYGLPYLPGSGVKGVLRQAAGELANGMWADKRGWSDEKPYAIEIGEQTVSLSMLDVLFGLESKDGDTAHVRGALSFWDMIPQIVADSLMVEIMTPHQSHYYQIDKKKNPQPPHFQSPHDSGQPTPLSFLTVPPKSRFVFHVMCDLACLKRLAPDLAENDRWKTLLQSAFEHAFAWLGFGAKTAVGYGAMIRADESASQTGERQVSPAPRSRWVDDKLRELCSKPGIKEDDALRGKTLAEAVKAIDDETTRREALADIVHRWKEKGWWASKVSGSAKQAKAIYEELLGKGPAAQGVD</sequence>
<evidence type="ECO:0000313" key="5">
    <source>
        <dbReference type="Proteomes" id="UP001179121"/>
    </source>
</evidence>
<dbReference type="PANTHER" id="PTHR39965:SF1">
    <property type="entry name" value="CRISPR SYSTEM CMR SUBUNIT CMR6"/>
    <property type="match status" value="1"/>
</dbReference>
<dbReference type="InterPro" id="IPR005537">
    <property type="entry name" value="RAMP_III_fam"/>
</dbReference>
<proteinExistence type="predicted"/>
<name>A0AA86MW06_9BACT</name>
<keyword evidence="1" id="KW-0051">Antiviral defense</keyword>
<dbReference type="EMBL" id="OX365700">
    <property type="protein sequence ID" value="CAI4030048.1"/>
    <property type="molecule type" value="Genomic_DNA"/>
</dbReference>
<dbReference type="NCBIfam" id="TIGR01898">
    <property type="entry name" value="cas_TM1791_cmr6"/>
    <property type="match status" value="1"/>
</dbReference>
<dbReference type="Proteomes" id="UP001179121">
    <property type="component" value="Chromosome"/>
</dbReference>
<organism evidence="4 5">
    <name type="scientific">Nitrospira tepida</name>
    <dbReference type="NCBI Taxonomy" id="2973512"/>
    <lineage>
        <taxon>Bacteria</taxon>
        <taxon>Pseudomonadati</taxon>
        <taxon>Nitrospirota</taxon>
        <taxon>Nitrospiria</taxon>
        <taxon>Nitrospirales</taxon>
        <taxon>Nitrospiraceae</taxon>
        <taxon>Nitrospira</taxon>
    </lineage>
</organism>
<dbReference type="Pfam" id="PF03787">
    <property type="entry name" value="RAMPs"/>
    <property type="match status" value="1"/>
</dbReference>
<evidence type="ECO:0000256" key="1">
    <source>
        <dbReference type="ARBA" id="ARBA00023118"/>
    </source>
</evidence>
<evidence type="ECO:0000313" key="4">
    <source>
        <dbReference type="EMBL" id="CAI4030048.1"/>
    </source>
</evidence>
<feature type="region of interest" description="Disordered" evidence="2">
    <location>
        <begin position="264"/>
        <end position="287"/>
    </location>
</feature>
<dbReference type="KEGG" id="nti:DNFV4_00472"/>
<dbReference type="GO" id="GO:0051607">
    <property type="term" value="P:defense response to virus"/>
    <property type="evidence" value="ECO:0007669"/>
    <property type="project" value="UniProtKB-KW"/>
</dbReference>
<dbReference type="RefSeq" id="WP_289267054.1">
    <property type="nucleotide sequence ID" value="NZ_OX365700.1"/>
</dbReference>
<evidence type="ECO:0000259" key="3">
    <source>
        <dbReference type="Pfam" id="PF03787"/>
    </source>
</evidence>